<dbReference type="EMBL" id="DXBN01000166">
    <property type="protein sequence ID" value="HIZ53764.1"/>
    <property type="molecule type" value="Genomic_DNA"/>
</dbReference>
<name>A0A9D2F754_9ENTE</name>
<reference evidence="2" key="1">
    <citation type="journal article" date="2021" name="PeerJ">
        <title>Extensive microbial diversity within the chicken gut microbiome revealed by metagenomics and culture.</title>
        <authorList>
            <person name="Gilroy R."/>
            <person name="Ravi A."/>
            <person name="Getino M."/>
            <person name="Pursley I."/>
            <person name="Horton D.L."/>
            <person name="Alikhan N.F."/>
            <person name="Baker D."/>
            <person name="Gharbi K."/>
            <person name="Hall N."/>
            <person name="Watson M."/>
            <person name="Adriaenssens E.M."/>
            <person name="Foster-Nyarko E."/>
            <person name="Jarju S."/>
            <person name="Secka A."/>
            <person name="Antonio M."/>
            <person name="Oren A."/>
            <person name="Chaudhuri R.R."/>
            <person name="La Ragione R."/>
            <person name="Hildebrand F."/>
            <person name="Pallen M.J."/>
        </authorList>
    </citation>
    <scope>NUCLEOTIDE SEQUENCE</scope>
    <source>
        <strain evidence="2">CHK172-16539</strain>
    </source>
</reference>
<keyword evidence="1" id="KW-0175">Coiled coil</keyword>
<evidence type="ECO:0000313" key="2">
    <source>
        <dbReference type="EMBL" id="HIZ53764.1"/>
    </source>
</evidence>
<evidence type="ECO:0000313" key="3">
    <source>
        <dbReference type="Proteomes" id="UP000824063"/>
    </source>
</evidence>
<dbReference type="AlphaFoldDB" id="A0A9D2F754"/>
<proteinExistence type="predicted"/>
<protein>
    <recommendedName>
        <fullName evidence="4">Lipoprotein</fullName>
    </recommendedName>
</protein>
<sequence>MKRIMLGLTVILGIGLAGCSEEVNSVDNKEIKVSSDGVFEITGTAKKSSLFFVNDQVITSANQDKDGNYKVNVQLNEVVPEVNFKIKYSNDELLNEILKLDVSDLEEQITKESIDEELRLEKEVLEKELAEKEKIEKEAAREKERLENSDITKLSNDPTTEQVATLNNLMNQKFKQDYPYKGSKIHSVLGVIQPWTSVDDYWFYKTEATIVNAFNAEQKAIIEVMITPTDASSGLVEIIDY</sequence>
<dbReference type="Proteomes" id="UP000824063">
    <property type="component" value="Unassembled WGS sequence"/>
</dbReference>
<evidence type="ECO:0000256" key="1">
    <source>
        <dbReference type="SAM" id="Coils"/>
    </source>
</evidence>
<comment type="caution">
    <text evidence="2">The sequence shown here is derived from an EMBL/GenBank/DDBJ whole genome shotgun (WGS) entry which is preliminary data.</text>
</comment>
<gene>
    <name evidence="2" type="ORF">IAA20_07480</name>
</gene>
<feature type="coiled-coil region" evidence="1">
    <location>
        <begin position="115"/>
        <end position="152"/>
    </location>
</feature>
<accession>A0A9D2F754</accession>
<dbReference type="PROSITE" id="PS51257">
    <property type="entry name" value="PROKAR_LIPOPROTEIN"/>
    <property type="match status" value="1"/>
</dbReference>
<organism evidence="2 3">
    <name type="scientific">Candidatus Enterococcus avicola</name>
    <dbReference type="NCBI Taxonomy" id="2838561"/>
    <lineage>
        <taxon>Bacteria</taxon>
        <taxon>Bacillati</taxon>
        <taxon>Bacillota</taxon>
        <taxon>Bacilli</taxon>
        <taxon>Lactobacillales</taxon>
        <taxon>Enterococcaceae</taxon>
        <taxon>Enterococcus</taxon>
    </lineage>
</organism>
<evidence type="ECO:0008006" key="4">
    <source>
        <dbReference type="Google" id="ProtNLM"/>
    </source>
</evidence>
<reference evidence="2" key="2">
    <citation type="submission" date="2021-04" db="EMBL/GenBank/DDBJ databases">
        <authorList>
            <person name="Gilroy R."/>
        </authorList>
    </citation>
    <scope>NUCLEOTIDE SEQUENCE</scope>
    <source>
        <strain evidence="2">CHK172-16539</strain>
    </source>
</reference>